<accession>A0ABQ0AGT7</accession>
<protein>
    <recommendedName>
        <fullName evidence="3">Fatty acid desaturase</fullName>
    </recommendedName>
</protein>
<organism evidence="1 2">
    <name type="scientific">Pseudophaeobacter arcticus</name>
    <dbReference type="NCBI Taxonomy" id="385492"/>
    <lineage>
        <taxon>Bacteria</taxon>
        <taxon>Pseudomonadati</taxon>
        <taxon>Pseudomonadota</taxon>
        <taxon>Alphaproteobacteria</taxon>
        <taxon>Rhodobacterales</taxon>
        <taxon>Paracoccaceae</taxon>
        <taxon>Pseudophaeobacter</taxon>
    </lineage>
</organism>
<keyword evidence="2" id="KW-1185">Reference proteome</keyword>
<dbReference type="EMBL" id="BAABWU010000001">
    <property type="protein sequence ID" value="GAA6195086.1"/>
    <property type="molecule type" value="Genomic_DNA"/>
</dbReference>
<reference evidence="1 2" key="1">
    <citation type="submission" date="2024-04" db="EMBL/GenBank/DDBJ databases">
        <title>Draft genome sequence of Pseudophaeobacter arcticus NBRC 116598.</title>
        <authorList>
            <person name="Miyakawa T."/>
            <person name="Kusuya Y."/>
            <person name="Miura T."/>
        </authorList>
    </citation>
    <scope>NUCLEOTIDE SEQUENCE [LARGE SCALE GENOMIC DNA]</scope>
    <source>
        <strain evidence="1 2">SU-CL00105</strain>
    </source>
</reference>
<name>A0ABQ0AGT7_9RHOB</name>
<proteinExistence type="predicted"/>
<evidence type="ECO:0000313" key="1">
    <source>
        <dbReference type="EMBL" id="GAA6195086.1"/>
    </source>
</evidence>
<evidence type="ECO:0000313" key="2">
    <source>
        <dbReference type="Proteomes" id="UP001441944"/>
    </source>
</evidence>
<dbReference type="Proteomes" id="UP001441944">
    <property type="component" value="Unassembled WGS sequence"/>
</dbReference>
<evidence type="ECO:0008006" key="3">
    <source>
        <dbReference type="Google" id="ProtNLM"/>
    </source>
</evidence>
<sequence length="89" mass="10048">MRQAHSQFLDGATNDIFGSGFAQLRVQLAQFVWIKMHVLCLHDSEYISHHIHPKFIVPPRHEANLPASGCQKVSTGLFKSLEFAINLGY</sequence>
<gene>
    <name evidence="1" type="ORF">NBRC116598_05300</name>
</gene>
<comment type="caution">
    <text evidence="1">The sequence shown here is derived from an EMBL/GenBank/DDBJ whole genome shotgun (WGS) entry which is preliminary data.</text>
</comment>